<proteinExistence type="inferred from homology"/>
<evidence type="ECO:0000256" key="5">
    <source>
        <dbReference type="ARBA" id="ARBA00023136"/>
    </source>
</evidence>
<evidence type="ECO:0000313" key="8">
    <source>
        <dbReference type="EMBL" id="PZG12117.1"/>
    </source>
</evidence>
<dbReference type="EMBL" id="POTY01000219">
    <property type="protein sequence ID" value="PZG12117.1"/>
    <property type="molecule type" value="Genomic_DNA"/>
</dbReference>
<evidence type="ECO:0000256" key="1">
    <source>
        <dbReference type="ARBA" id="ARBA00004141"/>
    </source>
</evidence>
<keyword evidence="5 6" id="KW-0472">Membrane</keyword>
<protein>
    <recommendedName>
        <fullName evidence="6">Probable membrane transporter protein</fullName>
    </recommendedName>
</protein>
<evidence type="ECO:0000313" key="9">
    <source>
        <dbReference type="Proteomes" id="UP000248924"/>
    </source>
</evidence>
<dbReference type="InterPro" id="IPR051598">
    <property type="entry name" value="TSUP/Inactive_protease-like"/>
</dbReference>
<comment type="caution">
    <text evidence="8">The sequence shown here is derived from an EMBL/GenBank/DDBJ whole genome shotgun (WGS) entry which is preliminary data.</text>
</comment>
<comment type="subcellular location">
    <subcellularLocation>
        <location evidence="6">Cell membrane</location>
        <topology evidence="6">Multi-pass membrane protein</topology>
    </subcellularLocation>
    <subcellularLocation>
        <location evidence="1">Membrane</location>
        <topology evidence="1">Multi-pass membrane protein</topology>
    </subcellularLocation>
</comment>
<sequence>MRKLLVIALVGLAAQLVDGSLGMAYGLTSSTLLLMVGVAPAAASASVHLAEIGTTLAAGAAHWRFGNVDWRVVRRIALPGAVGAFAGATFLSSLSTEAAAPWMAAILFSLGAYLLVRFSRPLRRNPAAGQLRGRFLGPLGLVAGFVDSTGGGGWGPVATPALLVSGRMEPRKVIGSVDTSEFVVAAAASLGFLIGLGTEGFLLPIVFALLAGGLIAAPIAAWLVRIVPAQLLGATVGGVIVLTNARVLMRSADLGGSLPVVVYLLLAAGWVAALALSVRVLLRTRRERMLAAAATAPADNATADSAAADSAPGGSAPAEVVDTATARALSGADR</sequence>
<dbReference type="PANTHER" id="PTHR43701:SF12">
    <property type="entry name" value="MEMBRANE TRANSPORTER PROTEIN YTNM-RELATED"/>
    <property type="match status" value="1"/>
</dbReference>
<dbReference type="AlphaFoldDB" id="A0A2W2ERZ6"/>
<feature type="transmembrane region" description="Helical" evidence="6">
    <location>
        <begin position="98"/>
        <end position="116"/>
    </location>
</feature>
<name>A0A2W2ERZ6_9ACTN</name>
<keyword evidence="9" id="KW-1185">Reference proteome</keyword>
<dbReference type="Pfam" id="PF01925">
    <property type="entry name" value="TauE"/>
    <property type="match status" value="1"/>
</dbReference>
<keyword evidence="6" id="KW-1003">Cell membrane</keyword>
<dbReference type="PANTHER" id="PTHR43701">
    <property type="entry name" value="MEMBRANE TRANSPORTER PROTEIN MJ0441-RELATED"/>
    <property type="match status" value="1"/>
</dbReference>
<comment type="similarity">
    <text evidence="2 6">Belongs to the 4-toluene sulfonate uptake permease (TSUP) (TC 2.A.102) family.</text>
</comment>
<evidence type="ECO:0000256" key="7">
    <source>
        <dbReference type="SAM" id="MobiDB-lite"/>
    </source>
</evidence>
<feature type="transmembrane region" description="Helical" evidence="6">
    <location>
        <begin position="261"/>
        <end position="282"/>
    </location>
</feature>
<evidence type="ECO:0000256" key="4">
    <source>
        <dbReference type="ARBA" id="ARBA00022989"/>
    </source>
</evidence>
<reference evidence="8 9" key="1">
    <citation type="submission" date="2018-01" db="EMBL/GenBank/DDBJ databases">
        <title>Draft genome sequence of Jishengella sp. NA12.</title>
        <authorList>
            <person name="Sahin N."/>
            <person name="Ay H."/>
            <person name="Saygin H."/>
        </authorList>
    </citation>
    <scope>NUCLEOTIDE SEQUENCE [LARGE SCALE GENOMIC DNA]</scope>
    <source>
        <strain evidence="8 9">NA12</strain>
    </source>
</reference>
<evidence type="ECO:0000256" key="3">
    <source>
        <dbReference type="ARBA" id="ARBA00022692"/>
    </source>
</evidence>
<dbReference type="GO" id="GO:0005886">
    <property type="term" value="C:plasma membrane"/>
    <property type="evidence" value="ECO:0007669"/>
    <property type="project" value="UniProtKB-SubCell"/>
</dbReference>
<feature type="region of interest" description="Disordered" evidence="7">
    <location>
        <begin position="297"/>
        <end position="320"/>
    </location>
</feature>
<feature type="transmembrane region" description="Helical" evidence="6">
    <location>
        <begin position="72"/>
        <end position="92"/>
    </location>
</feature>
<accession>A0A2W2ERZ6</accession>
<feature type="compositionally biased region" description="Low complexity" evidence="7">
    <location>
        <begin position="297"/>
        <end position="318"/>
    </location>
</feature>
<dbReference type="InterPro" id="IPR002781">
    <property type="entry name" value="TM_pro_TauE-like"/>
</dbReference>
<evidence type="ECO:0000256" key="2">
    <source>
        <dbReference type="ARBA" id="ARBA00009142"/>
    </source>
</evidence>
<dbReference type="Proteomes" id="UP000248924">
    <property type="component" value="Unassembled WGS sequence"/>
</dbReference>
<dbReference type="RefSeq" id="WP_111217764.1">
    <property type="nucleotide sequence ID" value="NZ_POTY01000219.1"/>
</dbReference>
<organism evidence="8 9">
    <name type="scientific">Micromonospora craterilacus</name>
    <dbReference type="NCBI Taxonomy" id="1655439"/>
    <lineage>
        <taxon>Bacteria</taxon>
        <taxon>Bacillati</taxon>
        <taxon>Actinomycetota</taxon>
        <taxon>Actinomycetes</taxon>
        <taxon>Micromonosporales</taxon>
        <taxon>Micromonosporaceae</taxon>
        <taxon>Micromonospora</taxon>
    </lineage>
</organism>
<keyword evidence="4 6" id="KW-1133">Transmembrane helix</keyword>
<feature type="transmembrane region" description="Helical" evidence="6">
    <location>
        <begin position="201"/>
        <end position="224"/>
    </location>
</feature>
<evidence type="ECO:0000256" key="6">
    <source>
        <dbReference type="RuleBase" id="RU363041"/>
    </source>
</evidence>
<dbReference type="OrthoDB" id="45564at2"/>
<feature type="transmembrane region" description="Helical" evidence="6">
    <location>
        <begin position="231"/>
        <end position="249"/>
    </location>
</feature>
<gene>
    <name evidence="8" type="ORF">C1I95_26485</name>
</gene>
<feature type="transmembrane region" description="Helical" evidence="6">
    <location>
        <begin position="32"/>
        <end position="60"/>
    </location>
</feature>
<keyword evidence="3 6" id="KW-0812">Transmembrane</keyword>